<comment type="pathway">
    <text evidence="1">Capsule biogenesis; capsule polysaccharide biosynthesis.</text>
</comment>
<dbReference type="GO" id="GO:0000271">
    <property type="term" value="P:polysaccharide biosynthetic process"/>
    <property type="evidence" value="ECO:0007669"/>
    <property type="project" value="UniProtKB-KW"/>
</dbReference>
<evidence type="ECO:0000313" key="18">
    <source>
        <dbReference type="Proteomes" id="UP000014107"/>
    </source>
</evidence>
<evidence type="ECO:0000256" key="8">
    <source>
        <dbReference type="ARBA" id="ARBA00022840"/>
    </source>
</evidence>
<accession>A0AAV3IXZ7</accession>
<dbReference type="GO" id="GO:0004715">
    <property type="term" value="F:non-membrane spanning protein tyrosine kinase activity"/>
    <property type="evidence" value="ECO:0007669"/>
    <property type="project" value="UniProtKB-EC"/>
</dbReference>
<evidence type="ECO:0000313" key="16">
    <source>
        <dbReference type="EMBL" id="EOU20264.1"/>
    </source>
</evidence>
<comment type="similarity">
    <text evidence="2">Belongs to the CpsD/CapB family.</text>
</comment>
<dbReference type="FunFam" id="3.40.50.300:FF:000527">
    <property type="entry name" value="Tyrosine-protein kinase etk"/>
    <property type="match status" value="1"/>
</dbReference>
<dbReference type="InterPro" id="IPR005702">
    <property type="entry name" value="Wzc-like_C"/>
</dbReference>
<evidence type="ECO:0000256" key="2">
    <source>
        <dbReference type="ARBA" id="ARBA00007316"/>
    </source>
</evidence>
<proteinExistence type="inferred from homology"/>
<evidence type="ECO:0000313" key="15">
    <source>
        <dbReference type="EMBL" id="EOT42297.1"/>
    </source>
</evidence>
<evidence type="ECO:0000259" key="14">
    <source>
        <dbReference type="Pfam" id="PF13614"/>
    </source>
</evidence>
<keyword evidence="9" id="KW-0972">Capsule biogenesis/degradation</keyword>
<dbReference type="EC" id="2.7.10.2" evidence="3"/>
<gene>
    <name evidence="16" type="ORF">I570_02711</name>
    <name evidence="15" type="ORF">OMU_03220</name>
</gene>
<evidence type="ECO:0000256" key="5">
    <source>
        <dbReference type="ARBA" id="ARBA00022679"/>
    </source>
</evidence>
<evidence type="ECO:0000256" key="11">
    <source>
        <dbReference type="ARBA" id="ARBA00023169"/>
    </source>
</evidence>
<evidence type="ECO:0000256" key="4">
    <source>
        <dbReference type="ARBA" id="ARBA00019200"/>
    </source>
</evidence>
<dbReference type="PANTHER" id="PTHR32309:SF13">
    <property type="entry name" value="FERRIC ENTEROBACTIN TRANSPORT PROTEIN FEPE"/>
    <property type="match status" value="1"/>
</dbReference>
<dbReference type="PANTHER" id="PTHR32309">
    <property type="entry name" value="TYROSINE-PROTEIN KINASE"/>
    <property type="match status" value="1"/>
</dbReference>
<evidence type="ECO:0000256" key="13">
    <source>
        <dbReference type="ARBA" id="ARBA00051245"/>
    </source>
</evidence>
<dbReference type="GO" id="GO:0005886">
    <property type="term" value="C:plasma membrane"/>
    <property type="evidence" value="ECO:0007669"/>
    <property type="project" value="TreeGrafter"/>
</dbReference>
<evidence type="ECO:0000256" key="12">
    <source>
        <dbReference type="ARBA" id="ARBA00024964"/>
    </source>
</evidence>
<keyword evidence="10" id="KW-0829">Tyrosine-protein kinase</keyword>
<organism evidence="16 18">
    <name type="scientific">Enterococcus avium ATCC 14025</name>
    <dbReference type="NCBI Taxonomy" id="1140002"/>
    <lineage>
        <taxon>Bacteria</taxon>
        <taxon>Bacillati</taxon>
        <taxon>Bacillota</taxon>
        <taxon>Bacilli</taxon>
        <taxon>Lactobacillales</taxon>
        <taxon>Enterococcaceae</taxon>
        <taxon>Enterococcus</taxon>
    </lineage>
</organism>
<dbReference type="InterPro" id="IPR027417">
    <property type="entry name" value="P-loop_NTPase"/>
</dbReference>
<dbReference type="Proteomes" id="UP000014107">
    <property type="component" value="Unassembled WGS sequence"/>
</dbReference>
<keyword evidence="7" id="KW-0418">Kinase</keyword>
<evidence type="ECO:0000256" key="7">
    <source>
        <dbReference type="ARBA" id="ARBA00022777"/>
    </source>
</evidence>
<dbReference type="Proteomes" id="UP000014104">
    <property type="component" value="Unassembled WGS sequence"/>
</dbReference>
<dbReference type="EMBL" id="AHYV01000032">
    <property type="protein sequence ID" value="EOT42297.1"/>
    <property type="molecule type" value="Genomic_DNA"/>
</dbReference>
<dbReference type="EMBL" id="ASWL01000004">
    <property type="protein sequence ID" value="EOU20264.1"/>
    <property type="molecule type" value="Genomic_DNA"/>
</dbReference>
<keyword evidence="8" id="KW-0067">ATP-binding</keyword>
<evidence type="ECO:0000256" key="6">
    <source>
        <dbReference type="ARBA" id="ARBA00022741"/>
    </source>
</evidence>
<reference evidence="15 17" key="1">
    <citation type="submission" date="2013-03" db="EMBL/GenBank/DDBJ databases">
        <title>The Genome Sequence of Enterococcus avium ATCC_14025 (Illumina only assembly).</title>
        <authorList>
            <consortium name="The Broad Institute Genomics Platform"/>
            <consortium name="The Broad Institute Genome Sequencing Center for Infectious Disease"/>
            <person name="Earl A."/>
            <person name="Russ C."/>
            <person name="Gilmore M."/>
            <person name="Surin D."/>
            <person name="Walker B."/>
            <person name="Young S."/>
            <person name="Zeng Q."/>
            <person name="Gargeya S."/>
            <person name="Fitzgerald M."/>
            <person name="Haas B."/>
            <person name="Abouelleil A."/>
            <person name="Allen A.W."/>
            <person name="Alvarado L."/>
            <person name="Arachchi H.M."/>
            <person name="Berlin A.M."/>
            <person name="Chapman S.B."/>
            <person name="Gainer-Dewar J."/>
            <person name="Goldberg J."/>
            <person name="Griggs A."/>
            <person name="Gujja S."/>
            <person name="Hansen M."/>
            <person name="Howarth C."/>
            <person name="Imamovic A."/>
            <person name="Ireland A."/>
            <person name="Larimer J."/>
            <person name="McCowan C."/>
            <person name="Murphy C."/>
            <person name="Pearson M."/>
            <person name="Poon T.W."/>
            <person name="Priest M."/>
            <person name="Roberts A."/>
            <person name="Saif S."/>
            <person name="Shea T."/>
            <person name="Sisk P."/>
            <person name="Sykes S."/>
            <person name="Wortman J."/>
            <person name="Nusbaum C."/>
            <person name="Birren B."/>
        </authorList>
    </citation>
    <scope>NUCLEOTIDE SEQUENCE [LARGE SCALE GENOMIC DNA]</scope>
    <source>
        <strain evidence="15 17">ATCC 14025</strain>
    </source>
</reference>
<keyword evidence="11" id="KW-0270">Exopolysaccharide synthesis</keyword>
<dbReference type="InterPro" id="IPR050445">
    <property type="entry name" value="Bact_polysacc_biosynth/exp"/>
</dbReference>
<evidence type="ECO:0000256" key="9">
    <source>
        <dbReference type="ARBA" id="ARBA00022903"/>
    </source>
</evidence>
<dbReference type="AlphaFoldDB" id="A0AAV3IXZ7"/>
<comment type="caution">
    <text evidence="16">The sequence shown here is derived from an EMBL/GenBank/DDBJ whole genome shotgun (WGS) entry which is preliminary data.</text>
</comment>
<dbReference type="NCBIfam" id="TIGR01007">
    <property type="entry name" value="eps_fam"/>
    <property type="match status" value="1"/>
</dbReference>
<keyword evidence="6" id="KW-0547">Nucleotide-binding</keyword>
<dbReference type="Gene3D" id="3.40.50.300">
    <property type="entry name" value="P-loop containing nucleotide triphosphate hydrolases"/>
    <property type="match status" value="1"/>
</dbReference>
<dbReference type="GO" id="GO:0042802">
    <property type="term" value="F:identical protein binding"/>
    <property type="evidence" value="ECO:0007669"/>
    <property type="project" value="UniProtKB-ARBA"/>
</dbReference>
<feature type="domain" description="AAA" evidence="14">
    <location>
        <begin position="56"/>
        <end position="202"/>
    </location>
</feature>
<keyword evidence="17" id="KW-1185">Reference proteome</keyword>
<dbReference type="SUPFAM" id="SSF52540">
    <property type="entry name" value="P-loop containing nucleoside triphosphate hydrolases"/>
    <property type="match status" value="1"/>
</dbReference>
<name>A0AAV3IXZ7_ENTAV</name>
<comment type="function">
    <text evidence="12">Involved in the regulation of capsular polysaccharide biosynthesis. Autophosphorylation of CpsD attenuates its activity and reduces the level of encapsulation. May be part of a complex that directs the coordinated polymerization and export to the cell surface of the capsular polysaccharide.</text>
</comment>
<comment type="catalytic activity">
    <reaction evidence="13">
        <text>L-tyrosyl-[protein] + ATP = O-phospho-L-tyrosyl-[protein] + ADP + H(+)</text>
        <dbReference type="Rhea" id="RHEA:10596"/>
        <dbReference type="Rhea" id="RHEA-COMP:10136"/>
        <dbReference type="Rhea" id="RHEA-COMP:20101"/>
        <dbReference type="ChEBI" id="CHEBI:15378"/>
        <dbReference type="ChEBI" id="CHEBI:30616"/>
        <dbReference type="ChEBI" id="CHEBI:46858"/>
        <dbReference type="ChEBI" id="CHEBI:61978"/>
        <dbReference type="ChEBI" id="CHEBI:456216"/>
        <dbReference type="EC" id="2.7.10.2"/>
    </reaction>
</comment>
<dbReference type="RefSeq" id="WP_016181026.1">
    <property type="nucleotide sequence ID" value="NZ_KE136365.1"/>
</dbReference>
<protein>
    <recommendedName>
        <fullName evidence="4">Tyrosine-protein kinase CpsD</fullName>
        <ecNumber evidence="3">2.7.10.2</ecNumber>
    </recommendedName>
</protein>
<evidence type="ECO:0000313" key="17">
    <source>
        <dbReference type="Proteomes" id="UP000014104"/>
    </source>
</evidence>
<dbReference type="InterPro" id="IPR025669">
    <property type="entry name" value="AAA_dom"/>
</dbReference>
<keyword evidence="5" id="KW-0808">Transferase</keyword>
<evidence type="ECO:0000256" key="3">
    <source>
        <dbReference type="ARBA" id="ARBA00011903"/>
    </source>
</evidence>
<evidence type="ECO:0000256" key="1">
    <source>
        <dbReference type="ARBA" id="ARBA00005132"/>
    </source>
</evidence>
<dbReference type="Pfam" id="PF13614">
    <property type="entry name" value="AAA_31"/>
    <property type="match status" value="1"/>
</dbReference>
<evidence type="ECO:0000256" key="10">
    <source>
        <dbReference type="ARBA" id="ARBA00023137"/>
    </source>
</evidence>
<dbReference type="GeneID" id="69567048"/>
<dbReference type="CDD" id="cd05387">
    <property type="entry name" value="BY-kinase"/>
    <property type="match status" value="1"/>
</dbReference>
<dbReference type="GO" id="GO:0005524">
    <property type="term" value="F:ATP binding"/>
    <property type="evidence" value="ECO:0007669"/>
    <property type="project" value="UniProtKB-KW"/>
</dbReference>
<sequence>MAKRKQMVNPVDLIASINPFSTAAEQYRKIRTNIEFSSADKKIKSLVVTSSGPSEGKSTTAANLAIVFANTGSRVLLVDADLRRPSVALSFKVPNVNGLSNYLTEGNSSSGSFRKESTYLTQGSTALDNRLIETSTENLYIMPSGPMPPNPSELLRSKKMQELVDVLEESFDLVIFDMPPVVTVTDAQILSAYVDGTILVIRERATKKQAVIEAKKMLDMVQAKIIGVIYNGKKQGDDSYYYYGAEGTK</sequence>
<reference evidence="16 18" key="2">
    <citation type="submission" date="2013-03" db="EMBL/GenBank/DDBJ databases">
        <title>The Genome Sequence of Enterococcus avium ATCC_14025 (PacBio/Illumina hybrid assembly).</title>
        <authorList>
            <consortium name="The Broad Institute Genomics Platform"/>
            <consortium name="The Broad Institute Genome Sequencing Center for Infectious Disease"/>
            <person name="Earl A."/>
            <person name="Russ C."/>
            <person name="Gilmore M."/>
            <person name="Surin D."/>
            <person name="Walker B."/>
            <person name="Young S."/>
            <person name="Zeng Q."/>
            <person name="Gargeya S."/>
            <person name="Fitzgerald M."/>
            <person name="Haas B."/>
            <person name="Abouelleil A."/>
            <person name="Allen A.W."/>
            <person name="Alvarado L."/>
            <person name="Arachchi H.M."/>
            <person name="Berlin A.M."/>
            <person name="Chapman S.B."/>
            <person name="Gainer-Dewar J."/>
            <person name="Goldberg J."/>
            <person name="Griggs A."/>
            <person name="Gujja S."/>
            <person name="Hansen M."/>
            <person name="Howarth C."/>
            <person name="Imamovic A."/>
            <person name="Ireland A."/>
            <person name="Larimer J."/>
            <person name="McCowan C."/>
            <person name="Murphy C."/>
            <person name="Pearson M."/>
            <person name="Poon T.W."/>
            <person name="Priest M."/>
            <person name="Roberts A."/>
            <person name="Saif S."/>
            <person name="Shea T."/>
            <person name="Sisk P."/>
            <person name="Sykes S."/>
            <person name="Wortman J."/>
            <person name="Nusbaum C."/>
            <person name="Birren B."/>
        </authorList>
    </citation>
    <scope>NUCLEOTIDE SEQUENCE [LARGE SCALE GENOMIC DNA]</scope>
    <source>
        <strain evidence="16 18">ATCC 14025</strain>
    </source>
</reference>